<dbReference type="InterPro" id="IPR007915">
    <property type="entry name" value="TMEM258/Ost5"/>
</dbReference>
<reference evidence="10" key="1">
    <citation type="submission" date="2016-06" db="UniProtKB">
        <authorList>
            <consortium name="WormBaseParasite"/>
        </authorList>
    </citation>
    <scope>IDENTIFICATION</scope>
</reference>
<feature type="transmembrane region" description="Helical" evidence="7">
    <location>
        <begin position="123"/>
        <end position="145"/>
    </location>
</feature>
<sequence>MGAVLSAGGCAAQLACCFGSAACGLCCNACPMCKSSTSTRLMYALIMFFGTLVSCLMLVPSIQEKLAKSNWFCKATLNIECERATGYQAVYRMCFAMAAFFLLFAILMINVKSSKDIRAKIHNGFWFFKYISLIALAVGAFYIPYGDFSVAWMYIGMLGGFLFILVQLILIIDFVYAWAEGWMQKYEETDNRSWFAALIFFTLFLYAVSIAAVVLFYIYYAGYPECQLNKVFISINLVACVVVSVLSVLPKVQEFRPRSGLLQSSLITLYTLFLTWSAMANEPNVRCNPSLLTIFTNSSSSTTPNDQRSYAGLQAQSAVGMLIWFLCILYASIRTGSQSTNKLTGSSETTLINNGATATYNSEEGTRVIDNETEAVTYSYSFFHTMFFLASLYIMMSLTNWYRKSHAILENDLPEMTDNIDSMAMYIGPINPAVYPHLTLTLLGIGMFFMAWFFVYEVTSTKYTRQALKEMMIAVVSSAFIGFGVLFLLLWVGIYV</sequence>
<feature type="transmembrane region" description="Helical" evidence="7">
    <location>
        <begin position="89"/>
        <end position="111"/>
    </location>
</feature>
<feature type="transmembrane region" description="Helical" evidence="7">
    <location>
        <begin position="197"/>
        <end position="219"/>
    </location>
</feature>
<feature type="transmembrane region" description="Helical" evidence="7">
    <location>
        <begin position="313"/>
        <end position="333"/>
    </location>
</feature>
<dbReference type="Pfam" id="PF03348">
    <property type="entry name" value="Serinc"/>
    <property type="match status" value="1"/>
</dbReference>
<keyword evidence="6 7" id="KW-0472">Membrane</keyword>
<feature type="transmembrane region" description="Helical" evidence="7">
    <location>
        <begin position="41"/>
        <end position="62"/>
    </location>
</feature>
<name>A0A183IPM2_9BILA</name>
<comment type="similarity">
    <text evidence="3">Belongs to the OST5 family.</text>
</comment>
<evidence type="ECO:0000313" key="9">
    <source>
        <dbReference type="Proteomes" id="UP000270296"/>
    </source>
</evidence>
<keyword evidence="4 7" id="KW-0812">Transmembrane</keyword>
<dbReference type="AlphaFoldDB" id="A0A183IPM2"/>
<dbReference type="PANTHER" id="PTHR10383">
    <property type="entry name" value="SERINE INCORPORATOR"/>
    <property type="match status" value="1"/>
</dbReference>
<evidence type="ECO:0000256" key="1">
    <source>
        <dbReference type="ARBA" id="ARBA00004141"/>
    </source>
</evidence>
<reference evidence="8 9" key="2">
    <citation type="submission" date="2018-11" db="EMBL/GenBank/DDBJ databases">
        <authorList>
            <consortium name="Pathogen Informatics"/>
        </authorList>
    </citation>
    <scope>NUCLEOTIDE SEQUENCE [LARGE SCALE GENOMIC DNA]</scope>
</reference>
<gene>
    <name evidence="8" type="ORF">SBAD_LOCUS5569</name>
</gene>
<evidence type="ECO:0000256" key="5">
    <source>
        <dbReference type="ARBA" id="ARBA00022989"/>
    </source>
</evidence>
<dbReference type="Pfam" id="PF05251">
    <property type="entry name" value="Ost5"/>
    <property type="match status" value="1"/>
</dbReference>
<dbReference type="EMBL" id="UZAM01009083">
    <property type="protein sequence ID" value="VDP07612.1"/>
    <property type="molecule type" value="Genomic_DNA"/>
</dbReference>
<evidence type="ECO:0000256" key="2">
    <source>
        <dbReference type="ARBA" id="ARBA00006665"/>
    </source>
</evidence>
<evidence type="ECO:0000313" key="10">
    <source>
        <dbReference type="WBParaSite" id="SBAD_0000579101-mRNA-1"/>
    </source>
</evidence>
<evidence type="ECO:0000256" key="6">
    <source>
        <dbReference type="ARBA" id="ARBA00023136"/>
    </source>
</evidence>
<evidence type="ECO:0000256" key="3">
    <source>
        <dbReference type="ARBA" id="ARBA00009825"/>
    </source>
</evidence>
<dbReference type="OrthoDB" id="5963193at2759"/>
<feature type="transmembrane region" description="Helical" evidence="7">
    <location>
        <begin position="151"/>
        <end position="176"/>
    </location>
</feature>
<comment type="subcellular location">
    <subcellularLocation>
        <location evidence="1">Membrane</location>
        <topology evidence="1">Multi-pass membrane protein</topology>
    </subcellularLocation>
</comment>
<comment type="similarity">
    <text evidence="2">Belongs to the TDE1 family.</text>
</comment>
<organism evidence="10">
    <name type="scientific">Soboliphyme baturini</name>
    <dbReference type="NCBI Taxonomy" id="241478"/>
    <lineage>
        <taxon>Eukaryota</taxon>
        <taxon>Metazoa</taxon>
        <taxon>Ecdysozoa</taxon>
        <taxon>Nematoda</taxon>
        <taxon>Enoplea</taxon>
        <taxon>Dorylaimia</taxon>
        <taxon>Dioctophymatida</taxon>
        <taxon>Dioctophymatoidea</taxon>
        <taxon>Soboliphymatidae</taxon>
        <taxon>Soboliphyme</taxon>
    </lineage>
</organism>
<feature type="transmembrane region" description="Helical" evidence="7">
    <location>
        <begin position="438"/>
        <end position="459"/>
    </location>
</feature>
<proteinExistence type="inferred from homology"/>
<accession>A0A183IPM2</accession>
<evidence type="ECO:0000256" key="4">
    <source>
        <dbReference type="ARBA" id="ARBA00022692"/>
    </source>
</evidence>
<protein>
    <submittedName>
        <fullName evidence="10">Transmembrane protein 258</fullName>
    </submittedName>
</protein>
<keyword evidence="9" id="KW-1185">Reference proteome</keyword>
<keyword evidence="5 7" id="KW-1133">Transmembrane helix</keyword>
<dbReference type="GO" id="GO:0008250">
    <property type="term" value="C:oligosaccharyltransferase complex"/>
    <property type="evidence" value="ECO:0007669"/>
    <property type="project" value="InterPro"/>
</dbReference>
<feature type="transmembrane region" description="Helical" evidence="7">
    <location>
        <begin position="231"/>
        <end position="249"/>
    </location>
</feature>
<feature type="transmembrane region" description="Helical" evidence="7">
    <location>
        <begin position="375"/>
        <end position="396"/>
    </location>
</feature>
<evidence type="ECO:0000256" key="7">
    <source>
        <dbReference type="SAM" id="Phobius"/>
    </source>
</evidence>
<feature type="transmembrane region" description="Helical" evidence="7">
    <location>
        <begin position="471"/>
        <end position="494"/>
    </location>
</feature>
<feature type="transmembrane region" description="Helical" evidence="7">
    <location>
        <begin position="261"/>
        <end position="279"/>
    </location>
</feature>
<dbReference type="Proteomes" id="UP000270296">
    <property type="component" value="Unassembled WGS sequence"/>
</dbReference>
<dbReference type="WBParaSite" id="SBAD_0000579101-mRNA-1">
    <property type="protein sequence ID" value="SBAD_0000579101-mRNA-1"/>
    <property type="gene ID" value="SBAD_0000579101"/>
</dbReference>
<evidence type="ECO:0000313" key="8">
    <source>
        <dbReference type="EMBL" id="VDP07612.1"/>
    </source>
</evidence>
<dbReference type="PANTHER" id="PTHR10383:SF9">
    <property type="entry name" value="SERINE INCORPORATOR, ISOFORM F"/>
    <property type="match status" value="1"/>
</dbReference>
<dbReference type="InterPro" id="IPR005016">
    <property type="entry name" value="TDE1/TMS"/>
</dbReference>